<keyword evidence="3" id="KW-1185">Reference proteome</keyword>
<evidence type="ECO:0000313" key="2">
    <source>
        <dbReference type="EMBL" id="CAG8678351.1"/>
    </source>
</evidence>
<sequence>MNKKNKRNKTNSDLYSIYQIQKELTWEVQKNDILTKLLPPLKRKINKKYKVTSADIVQMLQRCHRSQHHEYNIETKGEDFVKRNSRRATKNTAMSNGGDKYIKRYPKKDLEKILNDTGYHSEEWEETDDEELMTTTTTTLLSSSAVARTTSSLSSSEARPTIIDSDYDIVIRICKKQNKPRIRNIVSKIHREINPPKGAPSWTLSEEALISENRDK</sequence>
<accession>A0A9N9EJZ6</accession>
<gene>
    <name evidence="2" type="ORF">DERYTH_LOCUS11649</name>
</gene>
<feature type="region of interest" description="Disordered" evidence="1">
    <location>
        <begin position="194"/>
        <end position="216"/>
    </location>
</feature>
<organism evidence="2 3">
    <name type="scientific">Dentiscutata erythropus</name>
    <dbReference type="NCBI Taxonomy" id="1348616"/>
    <lineage>
        <taxon>Eukaryota</taxon>
        <taxon>Fungi</taxon>
        <taxon>Fungi incertae sedis</taxon>
        <taxon>Mucoromycota</taxon>
        <taxon>Glomeromycotina</taxon>
        <taxon>Glomeromycetes</taxon>
        <taxon>Diversisporales</taxon>
        <taxon>Gigasporaceae</taxon>
        <taxon>Dentiscutata</taxon>
    </lineage>
</organism>
<evidence type="ECO:0000256" key="1">
    <source>
        <dbReference type="SAM" id="MobiDB-lite"/>
    </source>
</evidence>
<dbReference type="OrthoDB" id="2421582at2759"/>
<protein>
    <submittedName>
        <fullName evidence="2">8522_t:CDS:1</fullName>
    </submittedName>
</protein>
<evidence type="ECO:0000313" key="3">
    <source>
        <dbReference type="Proteomes" id="UP000789405"/>
    </source>
</evidence>
<name>A0A9N9EJZ6_9GLOM</name>
<reference evidence="2" key="1">
    <citation type="submission" date="2021-06" db="EMBL/GenBank/DDBJ databases">
        <authorList>
            <person name="Kallberg Y."/>
            <person name="Tangrot J."/>
            <person name="Rosling A."/>
        </authorList>
    </citation>
    <scope>NUCLEOTIDE SEQUENCE</scope>
    <source>
        <strain evidence="2">MA453B</strain>
    </source>
</reference>
<feature type="non-terminal residue" evidence="2">
    <location>
        <position position="1"/>
    </location>
</feature>
<dbReference type="AlphaFoldDB" id="A0A9N9EJZ6"/>
<dbReference type="EMBL" id="CAJVPY010007300">
    <property type="protein sequence ID" value="CAG8678351.1"/>
    <property type="molecule type" value="Genomic_DNA"/>
</dbReference>
<dbReference type="Proteomes" id="UP000789405">
    <property type="component" value="Unassembled WGS sequence"/>
</dbReference>
<proteinExistence type="predicted"/>
<comment type="caution">
    <text evidence="2">The sequence shown here is derived from an EMBL/GenBank/DDBJ whole genome shotgun (WGS) entry which is preliminary data.</text>
</comment>